<dbReference type="Pfam" id="PF25496">
    <property type="entry name" value="URGCP"/>
    <property type="match status" value="1"/>
</dbReference>
<gene>
    <name evidence="2" type="ORF">D5F01_LYC18315</name>
</gene>
<organism evidence="2 3">
    <name type="scientific">Larimichthys crocea</name>
    <name type="common">Large yellow croaker</name>
    <name type="synonym">Pseudosciaena crocea</name>
    <dbReference type="NCBI Taxonomy" id="215358"/>
    <lineage>
        <taxon>Eukaryota</taxon>
        <taxon>Metazoa</taxon>
        <taxon>Chordata</taxon>
        <taxon>Craniata</taxon>
        <taxon>Vertebrata</taxon>
        <taxon>Euteleostomi</taxon>
        <taxon>Actinopterygii</taxon>
        <taxon>Neopterygii</taxon>
        <taxon>Teleostei</taxon>
        <taxon>Neoteleostei</taxon>
        <taxon>Acanthomorphata</taxon>
        <taxon>Eupercaria</taxon>
        <taxon>Sciaenidae</taxon>
        <taxon>Larimichthys</taxon>
    </lineage>
</organism>
<feature type="domain" description="Up-regulator of cell proliferation-like" evidence="1">
    <location>
        <begin position="56"/>
        <end position="340"/>
    </location>
</feature>
<reference evidence="2 3" key="1">
    <citation type="submission" date="2019-07" db="EMBL/GenBank/DDBJ databases">
        <title>Chromosome genome assembly for large yellow croaker.</title>
        <authorList>
            <person name="Xiao S."/>
        </authorList>
    </citation>
    <scope>NUCLEOTIDE SEQUENCE [LARGE SCALE GENOMIC DNA]</scope>
    <source>
        <strain evidence="2">JMULYC20181020</strain>
        <tissue evidence="2">Muscle</tissue>
    </source>
</reference>
<dbReference type="AlphaFoldDB" id="A0A6G0HV78"/>
<evidence type="ECO:0000313" key="3">
    <source>
        <dbReference type="Proteomes" id="UP000424527"/>
    </source>
</evidence>
<dbReference type="InterPro" id="IPR057365">
    <property type="entry name" value="URGCP"/>
</dbReference>
<name>A0A6G0HV78_LARCR</name>
<evidence type="ECO:0000313" key="2">
    <source>
        <dbReference type="EMBL" id="KAE8282922.1"/>
    </source>
</evidence>
<evidence type="ECO:0000259" key="1">
    <source>
        <dbReference type="Pfam" id="PF25496"/>
    </source>
</evidence>
<dbReference type="PANTHER" id="PTHR22796">
    <property type="entry name" value="URG4-RELATED"/>
    <property type="match status" value="1"/>
</dbReference>
<dbReference type="PANTHER" id="PTHR22796:SF6">
    <property type="entry name" value="INTERFERON-INDUCED VERY LARGE GTPASE 1-RELATED"/>
    <property type="match status" value="1"/>
</dbReference>
<accession>A0A6G0HV78</accession>
<keyword evidence="3" id="KW-1185">Reference proteome</keyword>
<proteinExistence type="predicted"/>
<sequence length="390" mass="44514">MMLDYRARYIRVRQDSPEVSQSNPAPVVVDVETKKHVLDALFSTRVNSDQSKQTHMHPMDVQMAVFHCSDSFLKQNMITKLSQCQYALPLLVPDPVTMDVECPLWTFRQIKKTWKITKTEDDSNIVAMKSMPICEAETPMVSFLRLGSLSLSKSQLMNTLINDRHNTFFHRNCPGSTKSRHLMDGVVEIAWYYPNEKPNDAFTDCVAFCNLHGDALLIEKQRDILTEKSSVNVVLVPTLEKGHESITVISKHFESEKPLIILIADDDCGTAQMKKGKYKLGLKDKSQSDISEELERIMRNILSGPHDSFKLETMADVSGIKVDENDTACQTGKSAAMKIVDLFQKMDVSKIKDTFLPCQGKLWHEWSKIKKELYHLKGHIEMEKCEKQQN</sequence>
<comment type="caution">
    <text evidence="2">The sequence shown here is derived from an EMBL/GenBank/DDBJ whole genome shotgun (WGS) entry which is preliminary data.</text>
</comment>
<protein>
    <submittedName>
        <fullName evidence="2">Interferon-induced very large GTPase 1</fullName>
    </submittedName>
</protein>
<dbReference type="EMBL" id="REGW02000018">
    <property type="protein sequence ID" value="KAE8282922.1"/>
    <property type="molecule type" value="Genomic_DNA"/>
</dbReference>
<dbReference type="Proteomes" id="UP000424527">
    <property type="component" value="Unassembled WGS sequence"/>
</dbReference>